<feature type="transmembrane region" description="Helical" evidence="9">
    <location>
        <begin position="209"/>
        <end position="232"/>
    </location>
</feature>
<feature type="transmembrane region" description="Helical" evidence="9">
    <location>
        <begin position="320"/>
        <end position="338"/>
    </location>
</feature>
<feature type="transmembrane region" description="Helical" evidence="9">
    <location>
        <begin position="470"/>
        <end position="488"/>
    </location>
</feature>
<dbReference type="InterPro" id="IPR018732">
    <property type="entry name" value="Dpy-19/Dpy-19-like"/>
</dbReference>
<dbReference type="GeneID" id="111254500"/>
<reference evidence="10" key="1">
    <citation type="submission" date="2021-01" db="UniProtKB">
        <authorList>
            <consortium name="EnsemblMetazoa"/>
        </authorList>
    </citation>
    <scope>IDENTIFICATION</scope>
</reference>
<feature type="transmembrane region" description="Helical" evidence="9">
    <location>
        <begin position="344"/>
        <end position="364"/>
    </location>
</feature>
<keyword evidence="11" id="KW-1185">Reference proteome</keyword>
<organism evidence="10 11">
    <name type="scientific">Varroa destructor</name>
    <name type="common">Honeybee mite</name>
    <dbReference type="NCBI Taxonomy" id="109461"/>
    <lineage>
        <taxon>Eukaryota</taxon>
        <taxon>Metazoa</taxon>
        <taxon>Ecdysozoa</taxon>
        <taxon>Arthropoda</taxon>
        <taxon>Chelicerata</taxon>
        <taxon>Arachnida</taxon>
        <taxon>Acari</taxon>
        <taxon>Parasitiformes</taxon>
        <taxon>Mesostigmata</taxon>
        <taxon>Gamasina</taxon>
        <taxon>Dermanyssoidea</taxon>
        <taxon>Varroidae</taxon>
        <taxon>Varroa</taxon>
    </lineage>
</organism>
<dbReference type="Proteomes" id="UP000594260">
    <property type="component" value="Unplaced"/>
</dbReference>
<accession>A0A7M7KS35</accession>
<dbReference type="GO" id="GO:0005637">
    <property type="term" value="C:nuclear inner membrane"/>
    <property type="evidence" value="ECO:0007669"/>
    <property type="project" value="TreeGrafter"/>
</dbReference>
<keyword evidence="3" id="KW-0328">Glycosyltransferase</keyword>
<dbReference type="KEGG" id="vde:111254500"/>
<keyword evidence="4" id="KW-0808">Transferase</keyword>
<feature type="transmembrane region" description="Helical" evidence="9">
    <location>
        <begin position="376"/>
        <end position="397"/>
    </location>
</feature>
<evidence type="ECO:0008006" key="12">
    <source>
        <dbReference type="Google" id="ProtNLM"/>
    </source>
</evidence>
<dbReference type="OMA" id="IQGCAWW"/>
<feature type="transmembrane region" description="Helical" evidence="9">
    <location>
        <begin position="440"/>
        <end position="458"/>
    </location>
</feature>
<keyword evidence="5 9" id="KW-0812">Transmembrane</keyword>
<evidence type="ECO:0000313" key="11">
    <source>
        <dbReference type="Proteomes" id="UP000594260"/>
    </source>
</evidence>
<dbReference type="OrthoDB" id="6510770at2759"/>
<evidence type="ECO:0000256" key="8">
    <source>
        <dbReference type="SAM" id="MobiDB-lite"/>
    </source>
</evidence>
<protein>
    <recommendedName>
        <fullName evidence="12">C-mannosyltransferase DPY19L1</fullName>
    </recommendedName>
</protein>
<evidence type="ECO:0000256" key="5">
    <source>
        <dbReference type="ARBA" id="ARBA00022692"/>
    </source>
</evidence>
<dbReference type="RefSeq" id="XP_022671138.1">
    <property type="nucleotide sequence ID" value="XM_022815403.1"/>
</dbReference>
<feature type="transmembrane region" description="Helical" evidence="9">
    <location>
        <begin position="515"/>
        <end position="534"/>
    </location>
</feature>
<name>A0A7M7KS35_VARDE</name>
<evidence type="ECO:0000256" key="2">
    <source>
        <dbReference type="ARBA" id="ARBA00008744"/>
    </source>
</evidence>
<evidence type="ECO:0000256" key="4">
    <source>
        <dbReference type="ARBA" id="ARBA00022679"/>
    </source>
</evidence>
<evidence type="ECO:0000256" key="9">
    <source>
        <dbReference type="SAM" id="Phobius"/>
    </source>
</evidence>
<dbReference type="FunCoup" id="A0A7M7KS35">
    <property type="interactions" value="773"/>
</dbReference>
<dbReference type="GO" id="GO:0000030">
    <property type="term" value="F:mannosyltransferase activity"/>
    <property type="evidence" value="ECO:0007669"/>
    <property type="project" value="InterPro"/>
</dbReference>
<evidence type="ECO:0000256" key="1">
    <source>
        <dbReference type="ARBA" id="ARBA00004141"/>
    </source>
</evidence>
<keyword evidence="7 9" id="KW-0472">Membrane</keyword>
<evidence type="ECO:0000256" key="6">
    <source>
        <dbReference type="ARBA" id="ARBA00022989"/>
    </source>
</evidence>
<feature type="transmembrane region" description="Helical" evidence="9">
    <location>
        <begin position="180"/>
        <end position="203"/>
    </location>
</feature>
<dbReference type="InterPro" id="IPR047462">
    <property type="entry name" value="Dpy19"/>
</dbReference>
<dbReference type="PANTHER" id="PTHR31488:SF1">
    <property type="entry name" value="C-MANNOSYLTRANSFERASE DPY19L1"/>
    <property type="match status" value="1"/>
</dbReference>
<dbReference type="EnsemblMetazoa" id="XM_022815403">
    <property type="protein sequence ID" value="XP_022671138"/>
    <property type="gene ID" value="LOC111254500"/>
</dbReference>
<proteinExistence type="inferred from homology"/>
<feature type="region of interest" description="Disordered" evidence="8">
    <location>
        <begin position="1"/>
        <end position="39"/>
    </location>
</feature>
<dbReference type="CDD" id="cd20177">
    <property type="entry name" value="Dpy19"/>
    <property type="match status" value="1"/>
</dbReference>
<evidence type="ECO:0000313" key="10">
    <source>
        <dbReference type="EnsemblMetazoa" id="XP_022671138"/>
    </source>
</evidence>
<sequence length="691" mass="78664">MPASEMAKPRKAKQCLPQAGGGGGQSKRRPASSSQLLEDSHDRIEKGLKKTEQSSYKNRVVTCLALLCGALNSYNGYTLFENDRYFSHLSNLEREMTFRTEMGLYYSYYKTVVNAPNLPTGIAKLVVNNVTEYPSNINTLKRFNLYPELVIGLGYRIFSKLAAYLGVQTKNCWMIDRKELPAVESCTGLGDLAIYYVVSVYAWNAVTGIALVGLAYVVSGSVLGAILTSVVYFCNYNESTRIQWTPPLRESFAYPFLLFHMFQTTRLLRAPVGLLPSVAYVVTTTCSLLFWQFSQFALLTEICSLFAVYSIHSRIHWSQLQYIAAMHFCSVFIAYIMLFTNDMLLTSMYTATVTATIIVVNARLLNTFKKPVLKTLLQLLLLAVIAVGIKLFLWFVLRVTDDSHIWNILLAKLTDYRDFHTMLYTCAPEFDFLKVDYFKSLWPTLLVPLAVALTLVCTQVFRRQQLPPELLLNLYQCLAFLAMAFMVMRLKMFLTPHLCILASLAVPPRFLSNKFPLRSVVVAALVGIIVLPGWNRLVSIHSHKGEYSNPNLEELLIFIDDYAEPTDSFAGPMPLMANILLSTGRPIVNHPHYEDSRLRAKTERIYTLLSRKTLREVYDHLKKLKVCYIVLSRAWCHGKMRTGCALVDIWDELDPLNKFKPQVCDRLASDDTEGLFQIIFHNEEYTMLRLK</sequence>
<dbReference type="AlphaFoldDB" id="A0A7M7KS35"/>
<dbReference type="InParanoid" id="A0A7M7KS35"/>
<feature type="transmembrane region" description="Helical" evidence="9">
    <location>
        <begin position="288"/>
        <end position="308"/>
    </location>
</feature>
<comment type="similarity">
    <text evidence="2">Belongs to the dpy-19 family.</text>
</comment>
<evidence type="ECO:0000256" key="7">
    <source>
        <dbReference type="ARBA" id="ARBA00023136"/>
    </source>
</evidence>
<keyword evidence="6 9" id="KW-1133">Transmembrane helix</keyword>
<dbReference type="PANTHER" id="PTHR31488">
    <property type="entry name" value="DPY-19-LIKE 1, LIKE (H. SAPIENS)"/>
    <property type="match status" value="1"/>
</dbReference>
<evidence type="ECO:0000256" key="3">
    <source>
        <dbReference type="ARBA" id="ARBA00022676"/>
    </source>
</evidence>
<comment type="subcellular location">
    <subcellularLocation>
        <location evidence="1">Membrane</location>
        <topology evidence="1">Multi-pass membrane protein</topology>
    </subcellularLocation>
</comment>
<dbReference type="Pfam" id="PF10034">
    <property type="entry name" value="Dpy19"/>
    <property type="match status" value="1"/>
</dbReference>